<reference evidence="1" key="1">
    <citation type="submission" date="2023-06" db="EMBL/GenBank/DDBJ databases">
        <authorList>
            <consortium name="Lawrence Berkeley National Laboratory"/>
            <person name="Ahrendt S."/>
            <person name="Sahu N."/>
            <person name="Indic B."/>
            <person name="Wong-Bajracharya J."/>
            <person name="Merenyi Z."/>
            <person name="Ke H.-M."/>
            <person name="Monk M."/>
            <person name="Kocsube S."/>
            <person name="Drula E."/>
            <person name="Lipzen A."/>
            <person name="Balint B."/>
            <person name="Henrissat B."/>
            <person name="Andreopoulos B."/>
            <person name="Martin F.M."/>
            <person name="Harder C.B."/>
            <person name="Rigling D."/>
            <person name="Ford K.L."/>
            <person name="Foster G.D."/>
            <person name="Pangilinan J."/>
            <person name="Papanicolaou A."/>
            <person name="Barry K."/>
            <person name="LaButti K."/>
            <person name="Viragh M."/>
            <person name="Koriabine M."/>
            <person name="Yan M."/>
            <person name="Riley R."/>
            <person name="Champramary S."/>
            <person name="Plett K.L."/>
            <person name="Tsai I.J."/>
            <person name="Slot J."/>
            <person name="Sipos G."/>
            <person name="Plett J."/>
            <person name="Nagy L.G."/>
            <person name="Grigoriev I.V."/>
        </authorList>
    </citation>
    <scope>NUCLEOTIDE SEQUENCE</scope>
    <source>
        <strain evidence="1">FPL87.14</strain>
    </source>
</reference>
<dbReference type="Gene3D" id="2.60.40.420">
    <property type="entry name" value="Cupredoxins - blue copper proteins"/>
    <property type="match status" value="1"/>
</dbReference>
<proteinExistence type="predicted"/>
<dbReference type="PANTHER" id="PTHR34883">
    <property type="entry name" value="SERINE-RICH PROTEIN, PUTATIVE-RELATED-RELATED"/>
    <property type="match status" value="1"/>
</dbReference>
<comment type="caution">
    <text evidence="1">The sequence shown here is derived from an EMBL/GenBank/DDBJ whole genome shotgun (WGS) entry which is preliminary data.</text>
</comment>
<dbReference type="AlphaFoldDB" id="A0AA39JGU6"/>
<dbReference type="InterPro" id="IPR008972">
    <property type="entry name" value="Cupredoxin"/>
</dbReference>
<dbReference type="EMBL" id="JAUEPT010000025">
    <property type="protein sequence ID" value="KAK0442540.1"/>
    <property type="molecule type" value="Genomic_DNA"/>
</dbReference>
<accession>A0AA39JGU6</accession>
<protein>
    <recommendedName>
        <fullName evidence="4">Cupredoxin</fullName>
    </recommendedName>
</protein>
<dbReference type="SUPFAM" id="SSF49503">
    <property type="entry name" value="Cupredoxins"/>
    <property type="match status" value="1"/>
</dbReference>
<evidence type="ECO:0008006" key="4">
    <source>
        <dbReference type="Google" id="ProtNLM"/>
    </source>
</evidence>
<dbReference type="PANTHER" id="PTHR34883:SF4">
    <property type="entry name" value="CUPREDOXIN"/>
    <property type="match status" value="1"/>
</dbReference>
<gene>
    <name evidence="2" type="ORF">EV421DRAFT_1802789</name>
    <name evidence="1" type="ORF">EV421DRAFT_1807511</name>
</gene>
<evidence type="ECO:0000313" key="3">
    <source>
        <dbReference type="Proteomes" id="UP001175226"/>
    </source>
</evidence>
<keyword evidence="3" id="KW-1185">Reference proteome</keyword>
<dbReference type="EMBL" id="JAUEPT010000020">
    <property type="protein sequence ID" value="KAK0444182.1"/>
    <property type="molecule type" value="Genomic_DNA"/>
</dbReference>
<evidence type="ECO:0000313" key="1">
    <source>
        <dbReference type="EMBL" id="KAK0442540.1"/>
    </source>
</evidence>
<organism evidence="1 3">
    <name type="scientific">Armillaria borealis</name>
    <dbReference type="NCBI Taxonomy" id="47425"/>
    <lineage>
        <taxon>Eukaryota</taxon>
        <taxon>Fungi</taxon>
        <taxon>Dikarya</taxon>
        <taxon>Basidiomycota</taxon>
        <taxon>Agaricomycotina</taxon>
        <taxon>Agaricomycetes</taxon>
        <taxon>Agaricomycetidae</taxon>
        <taxon>Agaricales</taxon>
        <taxon>Marasmiineae</taxon>
        <taxon>Physalacriaceae</taxon>
        <taxon>Armillaria</taxon>
    </lineage>
</organism>
<dbReference type="Proteomes" id="UP001175226">
    <property type="component" value="Unassembled WGS sequence"/>
</dbReference>
<evidence type="ECO:0000313" key="2">
    <source>
        <dbReference type="EMBL" id="KAK0444182.1"/>
    </source>
</evidence>
<dbReference type="InterPro" id="IPR052953">
    <property type="entry name" value="Ser-rich/MCO-related"/>
</dbReference>
<sequence length="209" mass="21867">MSIPPIGSLLTKAIDIRSLVIERASGDNERMSNFPGSNTVALVQAVPSEYLSNTKTSTATQTQISTTMRLLSIVSAALIAAPFVMGVDWTVQVGASNGFTFTPNEIHPAIGDTVTFTYLTRNHSATTTTFTSPCPPPPGGVGPNGFDSGFLDAVSAPGSTFTTTILDTAPHWVSCMQAGGAHCRLGMTLAINPTADQTEAQFRTNAINS</sequence>
<name>A0AA39JGU6_9AGAR</name>